<dbReference type="Pfam" id="PF00078">
    <property type="entry name" value="RVT_1"/>
    <property type="match status" value="1"/>
</dbReference>
<reference evidence="2" key="1">
    <citation type="submission" date="2022-08" db="UniProtKB">
        <authorList>
            <consortium name="EnsemblMetazoa"/>
        </authorList>
    </citation>
    <scope>IDENTIFICATION</scope>
    <source>
        <strain evidence="2">05x7-T-G4-1.051#20</strain>
    </source>
</reference>
<evidence type="ECO:0000313" key="2">
    <source>
        <dbReference type="EnsemblMetazoa" id="G8543.1:cds"/>
    </source>
</evidence>
<proteinExistence type="predicted"/>
<name>A0A8W8NPL3_MAGGI</name>
<dbReference type="PANTHER" id="PTHR19446">
    <property type="entry name" value="REVERSE TRANSCRIPTASES"/>
    <property type="match status" value="1"/>
</dbReference>
<dbReference type="InterPro" id="IPR000477">
    <property type="entry name" value="RT_dom"/>
</dbReference>
<evidence type="ECO:0000313" key="3">
    <source>
        <dbReference type="Proteomes" id="UP000005408"/>
    </source>
</evidence>
<accession>A0A8W8NPL3</accession>
<dbReference type="AlphaFoldDB" id="A0A8W8NPL3"/>
<organism evidence="2 3">
    <name type="scientific">Magallana gigas</name>
    <name type="common">Pacific oyster</name>
    <name type="synonym">Crassostrea gigas</name>
    <dbReference type="NCBI Taxonomy" id="29159"/>
    <lineage>
        <taxon>Eukaryota</taxon>
        <taxon>Metazoa</taxon>
        <taxon>Spiralia</taxon>
        <taxon>Lophotrochozoa</taxon>
        <taxon>Mollusca</taxon>
        <taxon>Bivalvia</taxon>
        <taxon>Autobranchia</taxon>
        <taxon>Pteriomorphia</taxon>
        <taxon>Ostreida</taxon>
        <taxon>Ostreoidea</taxon>
        <taxon>Ostreidae</taxon>
        <taxon>Magallana</taxon>
    </lineage>
</organism>
<protein>
    <recommendedName>
        <fullName evidence="1">Reverse transcriptase domain-containing protein</fullName>
    </recommendedName>
</protein>
<feature type="domain" description="Reverse transcriptase" evidence="1">
    <location>
        <begin position="148"/>
        <end position="261"/>
    </location>
</feature>
<keyword evidence="3" id="KW-1185">Reference proteome</keyword>
<evidence type="ECO:0000259" key="1">
    <source>
        <dbReference type="Pfam" id="PF00078"/>
    </source>
</evidence>
<dbReference type="Proteomes" id="UP000005408">
    <property type="component" value="Unassembled WGS sequence"/>
</dbReference>
<sequence length="279" mass="31627">MTLTHAAECDIRLFWKLVKRQTNRNSRTYPEIRDDNGNIYNDPSGVAEALALYYENIYSLSDHDSFDDAFRCRVETKFSLIEKDCSELKGELPGGPLTTDELLPIIRNLKRMKAPGLNKITYEHIIFGGELATQEGFIVPLFKGADKPKTSCNSYRLVALLSCFLKIFESVLNNSIKQHIIDSSLFPCTQQQGFQGKLGCLTASFNLHGTIYHNLEQGNRVYVIFLDSTKAFDTVWRHGLLVKLFNMGIKGQLWSILHDCNMDTCKSNTVYMVSSATRC</sequence>
<dbReference type="EnsemblMetazoa" id="G8543.1">
    <property type="protein sequence ID" value="G8543.1:cds"/>
    <property type="gene ID" value="G8543"/>
</dbReference>